<sequence length="94" mass="10050">MKMIKISLITSLIGMICLGTICKVYGDTMPQVKTDVGITFIDGSPTPVAPSSNRLLPLGEQMILPVLCAGLALLALGGLIVYIRKKGILKHEKK</sequence>
<keyword evidence="1" id="KW-1133">Transmembrane helix</keyword>
<protein>
    <submittedName>
        <fullName evidence="2">Uncharacterized protein</fullName>
    </submittedName>
</protein>
<dbReference type="EMBL" id="JXJW01000017">
    <property type="protein sequence ID" value="PCS05444.1"/>
    <property type="molecule type" value="Genomic_DNA"/>
</dbReference>
<keyword evidence="3" id="KW-1185">Reference proteome</keyword>
<dbReference type="RefSeq" id="WP_096814995.1">
    <property type="nucleotide sequence ID" value="NZ_JXJW01000017.1"/>
</dbReference>
<feature type="transmembrane region" description="Helical" evidence="1">
    <location>
        <begin position="62"/>
        <end position="83"/>
    </location>
</feature>
<dbReference type="Proteomes" id="UP000218282">
    <property type="component" value="Unassembled WGS sequence"/>
</dbReference>
<evidence type="ECO:0000313" key="3">
    <source>
        <dbReference type="Proteomes" id="UP000218282"/>
    </source>
</evidence>
<evidence type="ECO:0000256" key="1">
    <source>
        <dbReference type="SAM" id="Phobius"/>
    </source>
</evidence>
<comment type="caution">
    <text evidence="2">The sequence shown here is derived from an EMBL/GenBank/DDBJ whole genome shotgun (WGS) entry which is preliminary data.</text>
</comment>
<dbReference type="AlphaFoldDB" id="A0A2A5RW73"/>
<name>A0A2A5RW73_9LACT</name>
<keyword evidence="1" id="KW-0472">Membrane</keyword>
<evidence type="ECO:0000313" key="2">
    <source>
        <dbReference type="EMBL" id="PCS05444.1"/>
    </source>
</evidence>
<proteinExistence type="predicted"/>
<keyword evidence="1" id="KW-0812">Transmembrane</keyword>
<gene>
    <name evidence="2" type="ORF">RU86_GL000823</name>
</gene>
<accession>A0A2A5RW73</accession>
<organism evidence="2 3">
    <name type="scientific">Pseudolactococcus piscium</name>
    <dbReference type="NCBI Taxonomy" id="1364"/>
    <lineage>
        <taxon>Bacteria</taxon>
        <taxon>Bacillati</taxon>
        <taxon>Bacillota</taxon>
        <taxon>Bacilli</taxon>
        <taxon>Lactobacillales</taxon>
        <taxon>Streptococcaceae</taxon>
        <taxon>Pseudolactococcus</taxon>
    </lineage>
</organism>
<reference evidence="2 3" key="1">
    <citation type="submission" date="2014-12" db="EMBL/GenBank/DDBJ databases">
        <title>Draft genome sequences of 10 type strains of Lactococcus.</title>
        <authorList>
            <person name="Sun Z."/>
            <person name="Zhong Z."/>
            <person name="Liu W."/>
            <person name="Zhang W."/>
            <person name="Zhang H."/>
        </authorList>
    </citation>
    <scope>NUCLEOTIDE SEQUENCE [LARGE SCALE GENOMIC DNA]</scope>
    <source>
        <strain evidence="2 3">DSM 6634</strain>
    </source>
</reference>